<reference evidence="2 3" key="1">
    <citation type="submission" date="2012-10" db="EMBL/GenBank/DDBJ databases">
        <title>Genome sequencing of Tanticharoenia sakaeratensis NBRC 103193.</title>
        <authorList>
            <person name="Azuma Y."/>
            <person name="Hadano H."/>
            <person name="Hirakawa H."/>
            <person name="Matsushita K."/>
        </authorList>
    </citation>
    <scope>NUCLEOTIDE SEQUENCE [LARGE SCALE GENOMIC DNA]</scope>
    <source>
        <strain evidence="2 3">NBRC 103193</strain>
    </source>
</reference>
<name>A0A0D6MMR7_9PROT</name>
<evidence type="ECO:0000256" key="1">
    <source>
        <dbReference type="SAM" id="Phobius"/>
    </source>
</evidence>
<evidence type="ECO:0000313" key="2">
    <source>
        <dbReference type="EMBL" id="GAN54972.1"/>
    </source>
</evidence>
<keyword evidence="1" id="KW-0472">Membrane</keyword>
<sequence length="125" mass="13815">MILRRRFVHVLAFVVTAGLGCILLNALSVRILYHVHVPFSALVAWPALIWLAGIGALGAWVDRRILVRIDHAARETDAISRGLQEDGAVVSMDRDEFDLLTQGLHRIRRSLRMAVRLVGAANDAA</sequence>
<dbReference type="EMBL" id="BALE01000035">
    <property type="protein sequence ID" value="GAN54972.1"/>
    <property type="molecule type" value="Genomic_DNA"/>
</dbReference>
<proteinExistence type="predicted"/>
<keyword evidence="3" id="KW-1185">Reference proteome</keyword>
<dbReference type="RefSeq" id="WP_048849734.1">
    <property type="nucleotide sequence ID" value="NZ_BALE01000035.1"/>
</dbReference>
<comment type="caution">
    <text evidence="2">The sequence shown here is derived from an EMBL/GenBank/DDBJ whole genome shotgun (WGS) entry which is preliminary data.</text>
</comment>
<accession>A0A0D6MMR7</accession>
<dbReference type="Proteomes" id="UP000032679">
    <property type="component" value="Unassembled WGS sequence"/>
</dbReference>
<feature type="transmembrane region" description="Helical" evidence="1">
    <location>
        <begin position="7"/>
        <end position="33"/>
    </location>
</feature>
<keyword evidence="1" id="KW-0812">Transmembrane</keyword>
<dbReference type="AlphaFoldDB" id="A0A0D6MMR7"/>
<evidence type="ECO:0000313" key="3">
    <source>
        <dbReference type="Proteomes" id="UP000032679"/>
    </source>
</evidence>
<organism evidence="2 3">
    <name type="scientific">Tanticharoenia sakaeratensis NBRC 103193</name>
    <dbReference type="NCBI Taxonomy" id="1231623"/>
    <lineage>
        <taxon>Bacteria</taxon>
        <taxon>Pseudomonadati</taxon>
        <taxon>Pseudomonadota</taxon>
        <taxon>Alphaproteobacteria</taxon>
        <taxon>Acetobacterales</taxon>
        <taxon>Acetobacteraceae</taxon>
        <taxon>Tanticharoenia</taxon>
    </lineage>
</organism>
<keyword evidence="1" id="KW-1133">Transmembrane helix</keyword>
<dbReference type="STRING" id="1231623.Tasa_035_007"/>
<feature type="transmembrane region" description="Helical" evidence="1">
    <location>
        <begin position="39"/>
        <end position="61"/>
    </location>
</feature>
<dbReference type="PROSITE" id="PS51257">
    <property type="entry name" value="PROKAR_LIPOPROTEIN"/>
    <property type="match status" value="1"/>
</dbReference>
<protein>
    <submittedName>
        <fullName evidence="2">Uncharacterized protein</fullName>
    </submittedName>
</protein>
<gene>
    <name evidence="2" type="ORF">Tasa_035_007</name>
</gene>